<evidence type="ECO:0000313" key="10">
    <source>
        <dbReference type="EMBL" id="KAH0877099.1"/>
    </source>
</evidence>
<dbReference type="EMBL" id="JAGKQM010000015">
    <property type="protein sequence ID" value="KAH0877099.1"/>
    <property type="molecule type" value="Genomic_DNA"/>
</dbReference>
<gene>
    <name evidence="10" type="ORF">HID58_064493</name>
</gene>
<accession>A0ABQ7ZA52</accession>
<dbReference type="PANTHER" id="PTHR11260:SF615">
    <property type="entry name" value="GLUTATHIONE S-TRANSFERASE U17"/>
    <property type="match status" value="1"/>
</dbReference>
<dbReference type="Gene3D" id="3.40.30.10">
    <property type="entry name" value="Glutaredoxin"/>
    <property type="match status" value="2"/>
</dbReference>
<dbReference type="Pfam" id="PF00043">
    <property type="entry name" value="GST_C"/>
    <property type="match status" value="2"/>
</dbReference>
<evidence type="ECO:0000259" key="8">
    <source>
        <dbReference type="PROSITE" id="PS50404"/>
    </source>
</evidence>
<keyword evidence="3" id="KW-0963">Cytoplasm</keyword>
<comment type="caution">
    <text evidence="10">The sequence shown here is derived from an EMBL/GenBank/DDBJ whole genome shotgun (WGS) entry which is preliminary data.</text>
</comment>
<feature type="non-terminal residue" evidence="10">
    <location>
        <position position="1"/>
    </location>
</feature>
<feature type="domain" description="GST C-terminal" evidence="9">
    <location>
        <begin position="100"/>
        <end position="233"/>
    </location>
</feature>
<name>A0ABQ7ZA52_BRANA</name>
<dbReference type="InterPro" id="IPR045073">
    <property type="entry name" value="Omega/Tau-like"/>
</dbReference>
<reference evidence="10 11" key="1">
    <citation type="submission" date="2021-05" db="EMBL/GenBank/DDBJ databases">
        <title>Genome Assembly of Synthetic Allotetraploid Brassica napus Reveals Homoeologous Exchanges between Subgenomes.</title>
        <authorList>
            <person name="Davis J.T."/>
        </authorList>
    </citation>
    <scope>NUCLEOTIDE SEQUENCE [LARGE SCALE GENOMIC DNA]</scope>
    <source>
        <strain evidence="11">cv. Da-Ae</strain>
        <tissue evidence="10">Seedling</tissue>
    </source>
</reference>
<dbReference type="PROSITE" id="PS50405">
    <property type="entry name" value="GST_CTER"/>
    <property type="match status" value="2"/>
</dbReference>
<evidence type="ECO:0000256" key="1">
    <source>
        <dbReference type="ARBA" id="ARBA00004514"/>
    </source>
</evidence>
<dbReference type="SUPFAM" id="SSF52833">
    <property type="entry name" value="Thioredoxin-like"/>
    <property type="match status" value="2"/>
</dbReference>
<dbReference type="Gene3D" id="1.20.1050.10">
    <property type="match status" value="2"/>
</dbReference>
<evidence type="ECO:0000256" key="6">
    <source>
        <dbReference type="ARBA" id="ARBA00025743"/>
    </source>
</evidence>
<dbReference type="CDD" id="cd03185">
    <property type="entry name" value="GST_C_Tau"/>
    <property type="match status" value="2"/>
</dbReference>
<evidence type="ECO:0000256" key="5">
    <source>
        <dbReference type="ARBA" id="ARBA00022679"/>
    </source>
</evidence>
<dbReference type="InterPro" id="IPR010987">
    <property type="entry name" value="Glutathione-S-Trfase_C-like"/>
</dbReference>
<evidence type="ECO:0000313" key="11">
    <source>
        <dbReference type="Proteomes" id="UP000824890"/>
    </source>
</evidence>
<feature type="domain" description="GST N-terminal" evidence="8">
    <location>
        <begin position="221"/>
        <end position="300"/>
    </location>
</feature>
<dbReference type="SUPFAM" id="SSF47616">
    <property type="entry name" value="GST C-terminal domain-like"/>
    <property type="match status" value="2"/>
</dbReference>
<evidence type="ECO:0000256" key="2">
    <source>
        <dbReference type="ARBA" id="ARBA00012452"/>
    </source>
</evidence>
<dbReference type="InterPro" id="IPR036249">
    <property type="entry name" value="Thioredoxin-like_sf"/>
</dbReference>
<keyword evidence="4" id="KW-0216">Detoxification</keyword>
<dbReference type="PROSITE" id="PS50404">
    <property type="entry name" value="GST_NTER"/>
    <property type="match status" value="2"/>
</dbReference>
<dbReference type="InterPro" id="IPR004045">
    <property type="entry name" value="Glutathione_S-Trfase_N"/>
</dbReference>
<dbReference type="InterPro" id="IPR045074">
    <property type="entry name" value="GST_C_Tau"/>
</dbReference>
<dbReference type="CDD" id="cd03058">
    <property type="entry name" value="GST_N_Tau"/>
    <property type="match status" value="2"/>
</dbReference>
<comment type="subcellular location">
    <subcellularLocation>
        <location evidence="1">Cytoplasm</location>
        <location evidence="1">Cytosol</location>
    </subcellularLocation>
</comment>
<feature type="domain" description="GST C-terminal" evidence="9">
    <location>
        <begin position="307"/>
        <end position="439"/>
    </location>
</feature>
<dbReference type="SFLD" id="SFLDS00019">
    <property type="entry name" value="Glutathione_Transferase_(cytos"/>
    <property type="match status" value="2"/>
</dbReference>
<comment type="similarity">
    <text evidence="6">Belongs to the GST superfamily. Tau family.</text>
</comment>
<keyword evidence="5" id="KW-0808">Transferase</keyword>
<evidence type="ECO:0000259" key="9">
    <source>
        <dbReference type="PROSITE" id="PS50405"/>
    </source>
</evidence>
<dbReference type="EC" id="2.5.1.18" evidence="2"/>
<feature type="domain" description="GST N-terminal" evidence="8">
    <location>
        <begin position="14"/>
        <end position="93"/>
    </location>
</feature>
<evidence type="ECO:0000256" key="3">
    <source>
        <dbReference type="ARBA" id="ARBA00022490"/>
    </source>
</evidence>
<sequence length="444" mass="49475">SSSVLDLEEKMASDEVKVIGAWASPFVMRPRIALNLKSVPYEFLQETFGAKSELLLKSNPVHKKIPVLIHADKPVCESNIIVEYVDETWSASGPSMLPSTPYDRAIARFWAAYIDEKWFPSLKSILKAEGEEEKKAVLAQVEEGNALLEKAFNDCSKGKAFFNGEHIGYLDIAFGCFLAWLRVTELAGGHKLIDEVKTPSLSKWADRFCNDPAVKPKMATDEVKVIGAWASPFVMRPRIALNLKSVPYEFLQETFGAKSELLLKSNPVHKKIPVLLHADKPVCESNIIVEYVDETWSASGPSMLPSTPYDRAIARFWAAYIDEKWFPSLKSILKAEGEEEKKAVLAQVEEGNALLEKAFIDCSKGKPFFNGEHIGYLDIAFGCFLAWLRVTELAGGHKLIDEVKTPSLSKWAERFCNDPAVKPVMPETATLAEFAKKIFAKPTA</sequence>
<protein>
    <recommendedName>
        <fullName evidence="2">glutathione transferase</fullName>
        <ecNumber evidence="2">2.5.1.18</ecNumber>
    </recommendedName>
</protein>
<dbReference type="PANTHER" id="PTHR11260">
    <property type="entry name" value="GLUTATHIONE S-TRANSFERASE, GST, SUPERFAMILY, GST DOMAIN CONTAINING"/>
    <property type="match status" value="1"/>
</dbReference>
<dbReference type="SFLD" id="SFLDG01152">
    <property type="entry name" value="Main.3:_Omega-_and_Tau-like"/>
    <property type="match status" value="2"/>
</dbReference>
<dbReference type="InterPro" id="IPR036282">
    <property type="entry name" value="Glutathione-S-Trfase_C_sf"/>
</dbReference>
<evidence type="ECO:0000256" key="7">
    <source>
        <dbReference type="ARBA" id="ARBA00047960"/>
    </source>
</evidence>
<dbReference type="Pfam" id="PF02798">
    <property type="entry name" value="GST_N"/>
    <property type="match status" value="2"/>
</dbReference>
<dbReference type="InterPro" id="IPR004046">
    <property type="entry name" value="GST_C"/>
</dbReference>
<proteinExistence type="inferred from homology"/>
<keyword evidence="11" id="KW-1185">Reference proteome</keyword>
<dbReference type="Proteomes" id="UP000824890">
    <property type="component" value="Unassembled WGS sequence"/>
</dbReference>
<comment type="catalytic activity">
    <reaction evidence="7">
        <text>RX + glutathione = an S-substituted glutathione + a halide anion + H(+)</text>
        <dbReference type="Rhea" id="RHEA:16437"/>
        <dbReference type="ChEBI" id="CHEBI:15378"/>
        <dbReference type="ChEBI" id="CHEBI:16042"/>
        <dbReference type="ChEBI" id="CHEBI:17792"/>
        <dbReference type="ChEBI" id="CHEBI:57925"/>
        <dbReference type="ChEBI" id="CHEBI:90779"/>
        <dbReference type="EC" id="2.5.1.18"/>
    </reaction>
</comment>
<organism evidence="10 11">
    <name type="scientific">Brassica napus</name>
    <name type="common">Rape</name>
    <dbReference type="NCBI Taxonomy" id="3708"/>
    <lineage>
        <taxon>Eukaryota</taxon>
        <taxon>Viridiplantae</taxon>
        <taxon>Streptophyta</taxon>
        <taxon>Embryophyta</taxon>
        <taxon>Tracheophyta</taxon>
        <taxon>Spermatophyta</taxon>
        <taxon>Magnoliopsida</taxon>
        <taxon>eudicotyledons</taxon>
        <taxon>Gunneridae</taxon>
        <taxon>Pentapetalae</taxon>
        <taxon>rosids</taxon>
        <taxon>malvids</taxon>
        <taxon>Brassicales</taxon>
        <taxon>Brassicaceae</taxon>
        <taxon>Brassiceae</taxon>
        <taxon>Brassica</taxon>
    </lineage>
</organism>
<dbReference type="SFLD" id="SFLDG00358">
    <property type="entry name" value="Main_(cytGST)"/>
    <property type="match status" value="2"/>
</dbReference>
<dbReference type="InterPro" id="IPR040079">
    <property type="entry name" value="Glutathione_S-Trfase"/>
</dbReference>
<evidence type="ECO:0000256" key="4">
    <source>
        <dbReference type="ARBA" id="ARBA00022575"/>
    </source>
</evidence>